<dbReference type="OrthoDB" id="10266706at2759"/>
<dbReference type="Proteomes" id="UP000663828">
    <property type="component" value="Unassembled WGS sequence"/>
</dbReference>
<dbReference type="Proteomes" id="UP000663852">
    <property type="component" value="Unassembled WGS sequence"/>
</dbReference>
<feature type="transmembrane region" description="Helical" evidence="8">
    <location>
        <begin position="1536"/>
        <end position="1557"/>
    </location>
</feature>
<dbReference type="PROSITE" id="PS50026">
    <property type="entry name" value="EGF_3"/>
    <property type="match status" value="1"/>
</dbReference>
<keyword evidence="4 8" id="KW-0472">Membrane</keyword>
<evidence type="ECO:0000256" key="2">
    <source>
        <dbReference type="ARBA" id="ARBA00022692"/>
    </source>
</evidence>
<dbReference type="PANTHER" id="PTHR24033">
    <property type="entry name" value="EGF-LIKE DOMAIN-CONTAINING PROTEIN"/>
    <property type="match status" value="1"/>
</dbReference>
<evidence type="ECO:0000256" key="8">
    <source>
        <dbReference type="SAM" id="Phobius"/>
    </source>
</evidence>
<dbReference type="CDD" id="cd00112">
    <property type="entry name" value="LDLa"/>
    <property type="match status" value="1"/>
</dbReference>
<feature type="domain" description="EGF-like" evidence="10">
    <location>
        <begin position="994"/>
        <end position="1038"/>
    </location>
</feature>
<dbReference type="Pfam" id="PF00008">
    <property type="entry name" value="EGF"/>
    <property type="match status" value="1"/>
</dbReference>
<organism evidence="12 14">
    <name type="scientific">Adineta ricciae</name>
    <name type="common">Rotifer</name>
    <dbReference type="NCBI Taxonomy" id="249248"/>
    <lineage>
        <taxon>Eukaryota</taxon>
        <taxon>Metazoa</taxon>
        <taxon>Spiralia</taxon>
        <taxon>Gnathifera</taxon>
        <taxon>Rotifera</taxon>
        <taxon>Eurotatoria</taxon>
        <taxon>Bdelloidea</taxon>
        <taxon>Adinetida</taxon>
        <taxon>Adinetidae</taxon>
        <taxon>Adineta</taxon>
    </lineage>
</organism>
<dbReference type="Gene3D" id="4.10.400.10">
    <property type="entry name" value="Low-density Lipoprotein Receptor"/>
    <property type="match status" value="2"/>
</dbReference>
<accession>A0A814ZXY6</accession>
<dbReference type="GO" id="GO:0004930">
    <property type="term" value="F:G protein-coupled receptor activity"/>
    <property type="evidence" value="ECO:0007669"/>
    <property type="project" value="InterPro"/>
</dbReference>
<feature type="disulfide bond" evidence="7">
    <location>
        <begin position="214"/>
        <end position="226"/>
    </location>
</feature>
<name>A0A814ZXY6_ADIRI</name>
<evidence type="ECO:0000256" key="6">
    <source>
        <dbReference type="PROSITE-ProRule" id="PRU00076"/>
    </source>
</evidence>
<comment type="subcellular location">
    <subcellularLocation>
        <location evidence="1">Membrane</location>
    </subcellularLocation>
</comment>
<dbReference type="SUPFAM" id="SSF57196">
    <property type="entry name" value="EGF/Laminin"/>
    <property type="match status" value="2"/>
</dbReference>
<comment type="caution">
    <text evidence="6">Lacks conserved residue(s) required for the propagation of feature annotation.</text>
</comment>
<sequence length="1585" mass="185430">MKYIFYFLFIHSIIAVPQLNLYFTTNEVNENEFSDEMGIRYNCFRVASNFLVVSPNVEISSYCMSESSRKFHIEHDEPSFSFTNLAKKHITSEDLYIWSTPIDIIEKYQNYLETNDFLLGNESFYNCTLPRFGSMCQYELYQHHEGYSSLQEMIHGYYRSFGRLYAMTCYTLMACNRAYYEICLDWTDICDGEIDCLDGTYDEEHCWQLEFNKCQPNEYQCRNGQCILYEFVNDDSWHLDCIDKSDENLPVIKTTDVEPVFGAYDAVCYTEFLTSSCISDRAYFRAERMFSIKDHAVSDECWTAFKCYFGISTSTFSEIDFSTIKHECTPVIKKECPPMLYVPSIPIYLGHIYTAYKTDELTSVQKPIPELPYLCSNKSFFHSFVLNTSFNNTKCFKVANWGKIGIVGGPLLRSRFYIPMNNIFQQIKRFQPFVNFPLDRCNQSNFFQCSNSSKYIPLHRLFDGISDCPYNDDENIDEHTNPQLFAQFKEKYYKCHMSNKYIIQSAVSNKHCDCGYEKDYFCEDEDVYANYTRRTISFRMMCDNFQELYPITIDGRNHTDENECDQWECDNMYTHCDRIWNCFDGKDEMNCNSKSPPLLNCSSNSAMCVTLYTTQLICLSIHKFHDGQIDCLGATDEIMLYRRPYANSDRGFYCVIKDRGDFANIENRQLCTDTIRCENGEDQQFCNKNRSSPIYNSICQPENIALATNVEKFLCDTAEEKSKAGKKYFRINGYYESSENKINENKHVKPITPDNYQRPSLLDNPRCYHGLDVRVWLNKSSDRYTSTCLCPSNFYGNQCQYQNQRISVFMRFYAPAQSRSTSFAILILLIDDTTQRLIHSYEQFTYLSIRDCKIKFNFYLLYSTRPKHPNRTYSIHVDIYEKLSLIYRTSFHYPVKFSFLPVHRLGFVVNVPPEASPSGTCLPHKKCLHGKCFKYFNTKQTFCQCDAGWMGESCDIAYDCTCSTSNSLCIGLSSDNRSICVCRENYFGSRCYLRNRICDNSPCENKGSCFSYDDFVLPSINPKYFCICPKGFSGDRCQLIDTEINLIFDKEISLFHSIFVHFIRIVPYHEYGYEIPPLSPSRSTSLQSISQASNSLRMYHSQPFHLIFIETLQRTYYLAVIQPVYNRSTIIIQRVRSSFRCSSINELVNETFAQLHVLRRMKYYHLICQASPHLECFHDDIHLCLCYDYRQKRLANCFNFNHKMKFDCFGQNHCENHGQCFQESSDCPRRSICACHSCYYGSRCQFSTSEFGLSLDAILAYHIVSDVNLSRQTAIVKISFSLTILFLIVGLINGILSMITFKNKSVLEVGCGVYLLCSSITASLTMILFGLKYFIYLSTQISTPSNRLFLQIQCHSLDFLLRICLNMDQWLNACVSMERAMATIQGVRFEKKKSKQLAKKLIVLFFLFTVSTSIHDPIYRHLFEEENDNDENKKRIWCIVKYSSSLQIYNRVMNTFHFFVPFLINFLSAAILITKKSCQKLRFSNKDKKYQDLLHDQIREHRRLLIAPIVLFLLALPRLILSYVSKCMNSTKDSYVFLGGYFITFIPTMITLLIFVLPSKFYMNEYQKSILRYRKQITQHFRRFN</sequence>
<evidence type="ECO:0000313" key="13">
    <source>
        <dbReference type="EMBL" id="CAF1486436.1"/>
    </source>
</evidence>
<dbReference type="Gene3D" id="1.20.1070.10">
    <property type="entry name" value="Rhodopsin 7-helix transmembrane proteins"/>
    <property type="match status" value="1"/>
</dbReference>
<evidence type="ECO:0000259" key="11">
    <source>
        <dbReference type="PROSITE" id="PS50262"/>
    </source>
</evidence>
<dbReference type="EMBL" id="CAJNOR010002130">
    <property type="protein sequence ID" value="CAF1251589.1"/>
    <property type="molecule type" value="Genomic_DNA"/>
</dbReference>
<dbReference type="PRINTS" id="PR00261">
    <property type="entry name" value="LDLRECEPTOR"/>
</dbReference>
<feature type="transmembrane region" description="Helical" evidence="8">
    <location>
        <begin position="1456"/>
        <end position="1474"/>
    </location>
</feature>
<feature type="transmembrane region" description="Helical" evidence="8">
    <location>
        <begin position="1278"/>
        <end position="1301"/>
    </location>
</feature>
<dbReference type="InterPro" id="IPR002172">
    <property type="entry name" value="LDrepeatLR_classA_rpt"/>
</dbReference>
<dbReference type="SMART" id="SM00181">
    <property type="entry name" value="EGF"/>
    <property type="match status" value="3"/>
</dbReference>
<dbReference type="EMBL" id="CAJNOJ010000567">
    <property type="protein sequence ID" value="CAF1486436.1"/>
    <property type="molecule type" value="Genomic_DNA"/>
</dbReference>
<evidence type="ECO:0000313" key="12">
    <source>
        <dbReference type="EMBL" id="CAF1251589.1"/>
    </source>
</evidence>
<keyword evidence="3 8" id="KW-1133">Transmembrane helix</keyword>
<dbReference type="SUPFAM" id="SSF81321">
    <property type="entry name" value="Family A G protein-coupled receptor-like"/>
    <property type="match status" value="1"/>
</dbReference>
<evidence type="ECO:0000256" key="1">
    <source>
        <dbReference type="ARBA" id="ARBA00004370"/>
    </source>
</evidence>
<feature type="signal peptide" evidence="9">
    <location>
        <begin position="1"/>
        <end position="15"/>
    </location>
</feature>
<gene>
    <name evidence="13" type="ORF">EDS130_LOCUS41747</name>
    <name evidence="12" type="ORF">XAT740_LOCUS26286</name>
</gene>
<dbReference type="Gene3D" id="2.10.25.10">
    <property type="entry name" value="Laminin"/>
    <property type="match status" value="1"/>
</dbReference>
<dbReference type="InterPro" id="IPR036055">
    <property type="entry name" value="LDL_receptor-like_sf"/>
</dbReference>
<protein>
    <submittedName>
        <fullName evidence="12">Uncharacterized protein</fullName>
    </submittedName>
</protein>
<feature type="chain" id="PRO_5036226757" evidence="9">
    <location>
        <begin position="16"/>
        <end position="1585"/>
    </location>
</feature>
<dbReference type="PROSITE" id="PS01186">
    <property type="entry name" value="EGF_2"/>
    <property type="match status" value="2"/>
</dbReference>
<reference evidence="12" key="1">
    <citation type="submission" date="2021-02" db="EMBL/GenBank/DDBJ databases">
        <authorList>
            <person name="Nowell W R."/>
        </authorList>
    </citation>
    <scope>NUCLEOTIDE SEQUENCE</scope>
</reference>
<dbReference type="InterPro" id="IPR017452">
    <property type="entry name" value="GPCR_Rhodpsn_7TM"/>
</dbReference>
<keyword evidence="14" id="KW-1185">Reference proteome</keyword>
<dbReference type="InterPro" id="IPR000276">
    <property type="entry name" value="GPCR_Rhodpsn"/>
</dbReference>
<dbReference type="InterPro" id="IPR000742">
    <property type="entry name" value="EGF"/>
</dbReference>
<keyword evidence="6" id="KW-0245">EGF-like domain</keyword>
<feature type="disulfide bond" evidence="6">
    <location>
        <begin position="1028"/>
        <end position="1037"/>
    </location>
</feature>
<feature type="transmembrane region" description="Helical" evidence="8">
    <location>
        <begin position="1401"/>
        <end position="1419"/>
    </location>
</feature>
<comment type="caution">
    <text evidence="12">The sequence shown here is derived from an EMBL/GenBank/DDBJ whole genome shotgun (WGS) entry which is preliminary data.</text>
</comment>
<dbReference type="PROSITE" id="PS00022">
    <property type="entry name" value="EGF_1"/>
    <property type="match status" value="3"/>
</dbReference>
<keyword evidence="5 6" id="KW-1015">Disulfide bond</keyword>
<dbReference type="Pfam" id="PF00057">
    <property type="entry name" value="Ldl_recept_a"/>
    <property type="match status" value="1"/>
</dbReference>
<evidence type="ECO:0000259" key="10">
    <source>
        <dbReference type="PROSITE" id="PS50026"/>
    </source>
</evidence>
<feature type="domain" description="G-protein coupled receptors family 1 profile" evidence="11">
    <location>
        <begin position="1292"/>
        <end position="1555"/>
    </location>
</feature>
<dbReference type="PANTHER" id="PTHR24033:SF151">
    <property type="entry name" value="NOTCH 2"/>
    <property type="match status" value="1"/>
</dbReference>
<dbReference type="SMART" id="SM00192">
    <property type="entry name" value="LDLa"/>
    <property type="match status" value="5"/>
</dbReference>
<evidence type="ECO:0000256" key="4">
    <source>
        <dbReference type="ARBA" id="ARBA00023136"/>
    </source>
</evidence>
<evidence type="ECO:0000256" key="9">
    <source>
        <dbReference type="SAM" id="SignalP"/>
    </source>
</evidence>
<evidence type="ECO:0000256" key="5">
    <source>
        <dbReference type="ARBA" id="ARBA00023157"/>
    </source>
</evidence>
<evidence type="ECO:0000256" key="7">
    <source>
        <dbReference type="PROSITE-ProRule" id="PRU00124"/>
    </source>
</evidence>
<dbReference type="GO" id="GO:0016020">
    <property type="term" value="C:membrane"/>
    <property type="evidence" value="ECO:0007669"/>
    <property type="project" value="UniProtKB-SubCell"/>
</dbReference>
<dbReference type="PROSITE" id="PS50262">
    <property type="entry name" value="G_PROTEIN_RECEP_F1_2"/>
    <property type="match status" value="1"/>
</dbReference>
<dbReference type="Pfam" id="PF00001">
    <property type="entry name" value="7tm_1"/>
    <property type="match status" value="1"/>
</dbReference>
<proteinExistence type="predicted"/>
<dbReference type="InterPro" id="IPR051830">
    <property type="entry name" value="NOTCH_homolog"/>
</dbReference>
<feature type="transmembrane region" description="Helical" evidence="8">
    <location>
        <begin position="1313"/>
        <end position="1336"/>
    </location>
</feature>
<dbReference type="PROSITE" id="PS50068">
    <property type="entry name" value="LDLRA_2"/>
    <property type="match status" value="1"/>
</dbReference>
<feature type="transmembrane region" description="Helical" evidence="8">
    <location>
        <begin position="1504"/>
        <end position="1524"/>
    </location>
</feature>
<dbReference type="SUPFAM" id="SSF57424">
    <property type="entry name" value="LDL receptor-like module"/>
    <property type="match status" value="1"/>
</dbReference>
<evidence type="ECO:0000313" key="14">
    <source>
        <dbReference type="Proteomes" id="UP000663828"/>
    </source>
</evidence>
<evidence type="ECO:0000256" key="3">
    <source>
        <dbReference type="ARBA" id="ARBA00022989"/>
    </source>
</evidence>
<keyword evidence="2 8" id="KW-0812">Transmembrane</keyword>
<keyword evidence="9" id="KW-0732">Signal</keyword>